<accession>A0A0F9NY63</accession>
<dbReference type="EMBL" id="LAZR01003559">
    <property type="protein sequence ID" value="KKN17067.1"/>
    <property type="molecule type" value="Genomic_DNA"/>
</dbReference>
<organism evidence="2">
    <name type="scientific">marine sediment metagenome</name>
    <dbReference type="NCBI Taxonomy" id="412755"/>
    <lineage>
        <taxon>unclassified sequences</taxon>
        <taxon>metagenomes</taxon>
        <taxon>ecological metagenomes</taxon>
    </lineage>
</organism>
<evidence type="ECO:0000313" key="2">
    <source>
        <dbReference type="EMBL" id="KKN17067.1"/>
    </source>
</evidence>
<dbReference type="AlphaFoldDB" id="A0A0F9NY63"/>
<keyword evidence="1" id="KW-0472">Membrane</keyword>
<reference evidence="2" key="1">
    <citation type="journal article" date="2015" name="Nature">
        <title>Complex archaea that bridge the gap between prokaryotes and eukaryotes.</title>
        <authorList>
            <person name="Spang A."/>
            <person name="Saw J.H."/>
            <person name="Jorgensen S.L."/>
            <person name="Zaremba-Niedzwiedzka K."/>
            <person name="Martijn J."/>
            <person name="Lind A.E."/>
            <person name="van Eijk R."/>
            <person name="Schleper C."/>
            <person name="Guy L."/>
            <person name="Ettema T.J."/>
        </authorList>
    </citation>
    <scope>NUCLEOTIDE SEQUENCE</scope>
</reference>
<name>A0A0F9NY63_9ZZZZ</name>
<evidence type="ECO:0000256" key="1">
    <source>
        <dbReference type="SAM" id="Phobius"/>
    </source>
</evidence>
<proteinExistence type="predicted"/>
<comment type="caution">
    <text evidence="2">The sequence shown here is derived from an EMBL/GenBank/DDBJ whole genome shotgun (WGS) entry which is preliminary data.</text>
</comment>
<protein>
    <submittedName>
        <fullName evidence="2">Uncharacterized protein</fullName>
    </submittedName>
</protein>
<keyword evidence="1" id="KW-0812">Transmembrane</keyword>
<sequence>MKENIIQTKKGIPLNQAFGAVLMLVLIGVLVIIAIFIFVNLGTTFNTTAASTINESRAWLNISGYTLSATSNVSFNTPVITAIWSNTAGQALGYNFSIALANATVSSVGVVTNATTVFNASLLDNVSISYTYLWGGQEGIATNTMIVQFGTYPVLVGLVGTIIFLGLVIGVLVASFVFGGRGREGI</sequence>
<feature type="transmembrane region" description="Helical" evidence="1">
    <location>
        <begin position="154"/>
        <end position="178"/>
    </location>
</feature>
<keyword evidence="1" id="KW-1133">Transmembrane helix</keyword>
<gene>
    <name evidence="2" type="ORF">LCGC14_0969450</name>
</gene>
<feature type="transmembrane region" description="Helical" evidence="1">
    <location>
        <begin position="20"/>
        <end position="39"/>
    </location>
</feature>